<dbReference type="InterPro" id="IPR050678">
    <property type="entry name" value="DNA_Partitioning_ATPase"/>
</dbReference>
<evidence type="ECO:0000259" key="1">
    <source>
        <dbReference type="Pfam" id="PF13614"/>
    </source>
</evidence>
<evidence type="ECO:0000313" key="3">
    <source>
        <dbReference type="Proteomes" id="UP000434916"/>
    </source>
</evidence>
<dbReference type="InterPro" id="IPR025669">
    <property type="entry name" value="AAA_dom"/>
</dbReference>
<dbReference type="RefSeq" id="WP_155144017.1">
    <property type="nucleotide sequence ID" value="NZ_JBDMDC010000063.1"/>
</dbReference>
<dbReference type="Proteomes" id="UP000434916">
    <property type="component" value="Unassembled WGS sequence"/>
</dbReference>
<dbReference type="PANTHER" id="PTHR13696">
    <property type="entry name" value="P-LOOP CONTAINING NUCLEOSIDE TRIPHOSPHATE HYDROLASE"/>
    <property type="match status" value="1"/>
</dbReference>
<dbReference type="CDD" id="cd02042">
    <property type="entry name" value="ParAB_family"/>
    <property type="match status" value="1"/>
</dbReference>
<accession>A0ABW9SD11</accession>
<comment type="caution">
    <text evidence="2">The sequence shown here is derived from an EMBL/GenBank/DDBJ whole genome shotgun (WGS) entry which is preliminary data.</text>
</comment>
<keyword evidence="3" id="KW-1185">Reference proteome</keyword>
<dbReference type="PANTHER" id="PTHR13696:SF99">
    <property type="entry name" value="COBYRINIC ACID AC-DIAMIDE SYNTHASE"/>
    <property type="match status" value="1"/>
</dbReference>
<protein>
    <submittedName>
        <fullName evidence="2">AAA family ATPase</fullName>
    </submittedName>
</protein>
<proteinExistence type="predicted"/>
<feature type="domain" description="AAA" evidence="1">
    <location>
        <begin position="1"/>
        <end position="194"/>
    </location>
</feature>
<dbReference type="InterPro" id="IPR027417">
    <property type="entry name" value="P-loop_NTPase"/>
</dbReference>
<organism evidence="2 3">
    <name type="scientific">Parabacteroides merdae</name>
    <dbReference type="NCBI Taxonomy" id="46503"/>
    <lineage>
        <taxon>Bacteria</taxon>
        <taxon>Pseudomonadati</taxon>
        <taxon>Bacteroidota</taxon>
        <taxon>Bacteroidia</taxon>
        <taxon>Bacteroidales</taxon>
        <taxon>Tannerellaceae</taxon>
        <taxon>Parabacteroides</taxon>
    </lineage>
</organism>
<gene>
    <name evidence="2" type="ORF">GMD82_11115</name>
</gene>
<dbReference type="SUPFAM" id="SSF52540">
    <property type="entry name" value="P-loop containing nucleoside triphosphate hydrolases"/>
    <property type="match status" value="1"/>
</dbReference>
<dbReference type="Gene3D" id="3.40.50.300">
    <property type="entry name" value="P-loop containing nucleotide triphosphate hydrolases"/>
    <property type="match status" value="1"/>
</dbReference>
<reference evidence="2 3" key="1">
    <citation type="journal article" date="2019" name="Nat. Med.">
        <title>A library of human gut bacterial isolates paired with longitudinal multiomics data enables mechanistic microbiome research.</title>
        <authorList>
            <person name="Poyet M."/>
            <person name="Groussin M."/>
            <person name="Gibbons S.M."/>
            <person name="Avila-Pacheco J."/>
            <person name="Jiang X."/>
            <person name="Kearney S.M."/>
            <person name="Perrotta A.R."/>
            <person name="Berdy B."/>
            <person name="Zhao S."/>
            <person name="Lieberman T.D."/>
            <person name="Swanson P.K."/>
            <person name="Smith M."/>
            <person name="Roesemann S."/>
            <person name="Alexander J.E."/>
            <person name="Rich S.A."/>
            <person name="Livny J."/>
            <person name="Vlamakis H."/>
            <person name="Clish C."/>
            <person name="Bullock K."/>
            <person name="Deik A."/>
            <person name="Scott J."/>
            <person name="Pierce K.A."/>
            <person name="Xavier R.J."/>
            <person name="Alm E.J."/>
        </authorList>
    </citation>
    <scope>NUCLEOTIDE SEQUENCE [LARGE SCALE GENOMIC DNA]</scope>
    <source>
        <strain evidence="2 3">BIOML-A29</strain>
    </source>
</reference>
<evidence type="ECO:0000313" key="2">
    <source>
        <dbReference type="EMBL" id="MTU40010.1"/>
    </source>
</evidence>
<dbReference type="Pfam" id="PF13614">
    <property type="entry name" value="AAA_31"/>
    <property type="match status" value="1"/>
</dbReference>
<sequence>MKTIAFFNNKGGVGKTTFTFHLGYALERIGKKVLFADLDPQCNLTAHICSDETIDNAWSDHGNSLYQAIAPIVTGAGDVKIVEPYRVPNRNIWVFIGDLLLSDFEGELSNAWTQILAAQERGFRVTSSLLRMIKDFGIKNEIDYVLVDLGPNLGSLNRAILLGCDNFIIPMIPDLFSLRGSQNIGRVFAEWIDNYNFAKLRVKEMDFEVPKGEPQFLGYILQQFNVYRKRKTKAYQNWGDLIPEYIEKYLIAPLTQKKLSGLSLVAKADNYKIADFKNYHSLIPLAQEAQKPVFELTNKDGVIGGHYQYVEGCLKEFKDIAYEIVRRIP</sequence>
<name>A0ABW9SD11_9BACT</name>
<dbReference type="EMBL" id="WNCN01000012">
    <property type="protein sequence ID" value="MTU40010.1"/>
    <property type="molecule type" value="Genomic_DNA"/>
</dbReference>